<proteinExistence type="predicted"/>
<gene>
    <name evidence="1" type="ORF">HMPREF0870_00641</name>
</gene>
<dbReference type="EMBL" id="AMEX01000009">
    <property type="protein sequence ID" value="EKY20558.1"/>
    <property type="molecule type" value="Genomic_DNA"/>
</dbReference>
<organism evidence="1 2">
    <name type="scientific">Veillonella atypica KON</name>
    <dbReference type="NCBI Taxonomy" id="1128111"/>
    <lineage>
        <taxon>Bacteria</taxon>
        <taxon>Bacillati</taxon>
        <taxon>Bacillota</taxon>
        <taxon>Negativicutes</taxon>
        <taxon>Veillonellales</taxon>
        <taxon>Veillonellaceae</taxon>
        <taxon>Veillonella</taxon>
    </lineage>
</organism>
<sequence>MNLFCLYYIKEIIMETLQQHVITAKDIKEEILNALMEEPIEDEDFGERYDRLHAEWEVKGLKKYRKEINDAFTNKETFKDWVIDIWGDIATYIAVINEELKLREIEITREASECAAWMKIFVSSESGSRDEAEEKVKRNLEEALEDHDQRILNIYDVEVVPLLTWCEELLVMKAFLTNDFYMKGSFTDELKLIYTNVFTLLDRNLPEKVEYSDAHSFEYYVDLEDEWEYLYLDDLNPIEELLALLPGSPYECDVMYYAKSINWNIKNKHVNTFNEKGKELYNSLT</sequence>
<dbReference type="Proteomes" id="UP000010412">
    <property type="component" value="Unassembled WGS sequence"/>
</dbReference>
<evidence type="ECO:0000313" key="1">
    <source>
        <dbReference type="EMBL" id="EKY20558.1"/>
    </source>
</evidence>
<name>A0ABP2ST82_9FIRM</name>
<comment type="caution">
    <text evidence="1">The sequence shown here is derived from an EMBL/GenBank/DDBJ whole genome shotgun (WGS) entry which is preliminary data.</text>
</comment>
<reference evidence="1 2" key="1">
    <citation type="submission" date="2012-05" db="EMBL/GenBank/DDBJ databases">
        <authorList>
            <person name="Weinstock G."/>
            <person name="Sodergren E."/>
            <person name="Lobos E.A."/>
            <person name="Fulton L."/>
            <person name="Fulton R."/>
            <person name="Courtney L."/>
            <person name="Fronick C."/>
            <person name="O'Laughlin M."/>
            <person name="Godfrey J."/>
            <person name="Wilson R.M."/>
            <person name="Miner T."/>
            <person name="Farmer C."/>
            <person name="Delehaunty K."/>
            <person name="Cordes M."/>
            <person name="Minx P."/>
            <person name="Tomlinson C."/>
            <person name="Chen J."/>
            <person name="Wollam A."/>
            <person name="Pepin K.H."/>
            <person name="Bhonagiri V."/>
            <person name="Zhang X."/>
            <person name="Suruliraj S."/>
            <person name="Warren W."/>
            <person name="Mitreva M."/>
            <person name="Mardis E.R."/>
            <person name="Wilson R.K."/>
        </authorList>
    </citation>
    <scope>NUCLEOTIDE SEQUENCE [LARGE SCALE GENOMIC DNA]</scope>
    <source>
        <strain evidence="1 2">KON</strain>
    </source>
</reference>
<accession>A0ABP2ST82</accession>
<evidence type="ECO:0000313" key="2">
    <source>
        <dbReference type="Proteomes" id="UP000010412"/>
    </source>
</evidence>
<protein>
    <submittedName>
        <fullName evidence="1">Uncharacterized protein</fullName>
    </submittedName>
</protein>
<keyword evidence="2" id="KW-1185">Reference proteome</keyword>